<dbReference type="AlphaFoldDB" id="A0A9K3D8M3"/>
<evidence type="ECO:0000313" key="3">
    <source>
        <dbReference type="Proteomes" id="UP000265618"/>
    </source>
</evidence>
<organism evidence="2 3">
    <name type="scientific">Kipferlia bialata</name>
    <dbReference type="NCBI Taxonomy" id="797122"/>
    <lineage>
        <taxon>Eukaryota</taxon>
        <taxon>Metamonada</taxon>
        <taxon>Carpediemonas-like organisms</taxon>
        <taxon>Kipferlia</taxon>
    </lineage>
</organism>
<gene>
    <name evidence="2" type="ORF">KIPB_011719</name>
</gene>
<protein>
    <submittedName>
        <fullName evidence="2">Uncharacterized protein</fullName>
    </submittedName>
</protein>
<evidence type="ECO:0000313" key="2">
    <source>
        <dbReference type="EMBL" id="GIQ89288.1"/>
    </source>
</evidence>
<dbReference type="EMBL" id="BDIP01004888">
    <property type="protein sequence ID" value="GIQ89288.1"/>
    <property type="molecule type" value="Genomic_DNA"/>
</dbReference>
<feature type="region of interest" description="Disordered" evidence="1">
    <location>
        <begin position="57"/>
        <end position="140"/>
    </location>
</feature>
<proteinExistence type="predicted"/>
<comment type="caution">
    <text evidence="2">The sequence shown here is derived from an EMBL/GenBank/DDBJ whole genome shotgun (WGS) entry which is preliminary data.</text>
</comment>
<keyword evidence="3" id="KW-1185">Reference proteome</keyword>
<feature type="non-terminal residue" evidence="2">
    <location>
        <position position="1"/>
    </location>
</feature>
<dbReference type="Proteomes" id="UP000265618">
    <property type="component" value="Unassembled WGS sequence"/>
</dbReference>
<name>A0A9K3D8M3_9EUKA</name>
<sequence>VALQDRPQPDEGLPFPSFISRQIVEVAGRDLPVLTSLPMSPEGLLLHRLVEVDFHVSRSQSPCAESDAEEEIEGEREGERGEDAVATEAEAPSTATRVRTPTVSDGTSTRGTSDTVDAPTSVEAEASDAPDAPPAKRGAQ</sequence>
<evidence type="ECO:0000256" key="1">
    <source>
        <dbReference type="SAM" id="MobiDB-lite"/>
    </source>
</evidence>
<accession>A0A9K3D8M3</accession>
<reference evidence="2 3" key="1">
    <citation type="journal article" date="2018" name="PLoS ONE">
        <title>The draft genome of Kipferlia bialata reveals reductive genome evolution in fornicate parasites.</title>
        <authorList>
            <person name="Tanifuji G."/>
            <person name="Takabayashi S."/>
            <person name="Kume K."/>
            <person name="Takagi M."/>
            <person name="Nakayama T."/>
            <person name="Kamikawa R."/>
            <person name="Inagaki Y."/>
            <person name="Hashimoto T."/>
        </authorList>
    </citation>
    <scope>NUCLEOTIDE SEQUENCE [LARGE SCALE GENOMIC DNA]</scope>
    <source>
        <strain evidence="2">NY0173</strain>
    </source>
</reference>
<feature type="compositionally biased region" description="Low complexity" evidence="1">
    <location>
        <begin position="102"/>
        <end position="130"/>
    </location>
</feature>